<reference evidence="9 10" key="1">
    <citation type="submission" date="2018-01" db="EMBL/GenBank/DDBJ databases">
        <title>The draft genome sequence of Halioglobus lutimaris HF004.</title>
        <authorList>
            <person name="Du Z.-J."/>
            <person name="Shi M.-J."/>
        </authorList>
    </citation>
    <scope>NUCLEOTIDE SEQUENCE [LARGE SCALE GENOMIC DNA]</scope>
    <source>
        <strain evidence="9 10">HF004</strain>
    </source>
</reference>
<evidence type="ECO:0000313" key="10">
    <source>
        <dbReference type="Proteomes" id="UP000235005"/>
    </source>
</evidence>
<organism evidence="9 10">
    <name type="scientific">Pseudohalioglobus lutimaris</name>
    <dbReference type="NCBI Taxonomy" id="1737061"/>
    <lineage>
        <taxon>Bacteria</taxon>
        <taxon>Pseudomonadati</taxon>
        <taxon>Pseudomonadota</taxon>
        <taxon>Gammaproteobacteria</taxon>
        <taxon>Cellvibrionales</taxon>
        <taxon>Halieaceae</taxon>
        <taxon>Pseudohalioglobus</taxon>
    </lineage>
</organism>
<dbReference type="PRINTS" id="PR00956">
    <property type="entry name" value="FLGMOTORFLIN"/>
</dbReference>
<dbReference type="Proteomes" id="UP000235005">
    <property type="component" value="Unassembled WGS sequence"/>
</dbReference>
<keyword evidence="9" id="KW-0282">Flagellum</keyword>
<keyword evidence="4 7" id="KW-0145">Chemotaxis</keyword>
<feature type="domain" description="Flagellar motor switch protein FliN-like C-terminal" evidence="8">
    <location>
        <begin position="63"/>
        <end position="133"/>
    </location>
</feature>
<keyword evidence="10" id="KW-1185">Reference proteome</keyword>
<evidence type="ECO:0000256" key="2">
    <source>
        <dbReference type="ARBA" id="ARBA00021897"/>
    </source>
</evidence>
<keyword evidence="9" id="KW-0969">Cilium</keyword>
<evidence type="ECO:0000256" key="1">
    <source>
        <dbReference type="ARBA" id="ARBA00009226"/>
    </source>
</evidence>
<dbReference type="InterPro" id="IPR036429">
    <property type="entry name" value="SpoA-like_sf"/>
</dbReference>
<keyword evidence="9" id="KW-0966">Cell projection</keyword>
<dbReference type="InterPro" id="IPR051469">
    <property type="entry name" value="FliN/MopA/SpaO"/>
</dbReference>
<dbReference type="GO" id="GO:0003774">
    <property type="term" value="F:cytoskeletal motor activity"/>
    <property type="evidence" value="ECO:0007669"/>
    <property type="project" value="UniProtKB-UniRule"/>
</dbReference>
<proteinExistence type="inferred from homology"/>
<keyword evidence="5 7" id="KW-0283">Flagellar rotation</keyword>
<dbReference type="PANTHER" id="PTHR43484">
    <property type="match status" value="1"/>
</dbReference>
<evidence type="ECO:0000256" key="6">
    <source>
        <dbReference type="ARBA" id="ARBA00023136"/>
    </source>
</evidence>
<comment type="subcellular location">
    <subcellularLocation>
        <location evidence="7">Cell membrane</location>
        <topology evidence="7">Peripheral membrane protein</topology>
        <orientation evidence="7">Cytoplasmic side</orientation>
    </subcellularLocation>
    <subcellularLocation>
        <location evidence="7">Bacterial flagellum basal body</location>
    </subcellularLocation>
</comment>
<keyword evidence="6 7" id="KW-0472">Membrane</keyword>
<dbReference type="GO" id="GO:0009425">
    <property type="term" value="C:bacterial-type flagellum basal body"/>
    <property type="evidence" value="ECO:0007669"/>
    <property type="project" value="UniProtKB-SubCell"/>
</dbReference>
<dbReference type="NCBIfam" id="TIGR02480">
    <property type="entry name" value="fliN"/>
    <property type="match status" value="1"/>
</dbReference>
<dbReference type="RefSeq" id="WP_101518281.1">
    <property type="nucleotide sequence ID" value="NZ_PKUS01000016.1"/>
</dbReference>
<evidence type="ECO:0000256" key="7">
    <source>
        <dbReference type="RuleBase" id="RU362074"/>
    </source>
</evidence>
<keyword evidence="7" id="KW-0975">Bacterial flagellum</keyword>
<dbReference type="GO" id="GO:0071973">
    <property type="term" value="P:bacterial-type flagellum-dependent cell motility"/>
    <property type="evidence" value="ECO:0007669"/>
    <property type="project" value="UniProtKB-UniRule"/>
</dbReference>
<protein>
    <recommendedName>
        <fullName evidence="2 7">Flagellar motor switch protein FliN</fullName>
    </recommendedName>
</protein>
<sequence length="143" mass="14694">MAEEENAPLSQMLEQAVEGDAAQAVDAPAAAVAGNPVAGNPVAGSPVAGAAATEGGAEINLDALLDVPVTLSVEIGRNRLPIKELLRLNQGAVVELDREVNQPLDLLVNGTLMARGEVVVVDGQFGLRLVDIVSPSERLNGLK</sequence>
<evidence type="ECO:0000256" key="5">
    <source>
        <dbReference type="ARBA" id="ARBA00022779"/>
    </source>
</evidence>
<name>A0A2N5X1E3_9GAMM</name>
<dbReference type="GO" id="GO:0006935">
    <property type="term" value="P:chemotaxis"/>
    <property type="evidence" value="ECO:0007669"/>
    <property type="project" value="UniProtKB-KW"/>
</dbReference>
<dbReference type="EMBL" id="PKUS01000016">
    <property type="protein sequence ID" value="PLW68303.1"/>
    <property type="molecule type" value="Genomic_DNA"/>
</dbReference>
<comment type="function">
    <text evidence="7">FliN is one of three proteins (FliG, FliN, FliM) that form the rotor-mounted switch complex (C ring), located at the base of the basal body. This complex interacts with the CheY and CheZ chemotaxis proteins, in addition to contacting components of the motor that determine the direction of flagellar rotation.</text>
</comment>
<dbReference type="Pfam" id="PF01052">
    <property type="entry name" value="FliMN_C"/>
    <property type="match status" value="1"/>
</dbReference>
<dbReference type="Gene3D" id="2.30.330.10">
    <property type="entry name" value="SpoA-like"/>
    <property type="match status" value="1"/>
</dbReference>
<evidence type="ECO:0000313" key="9">
    <source>
        <dbReference type="EMBL" id="PLW68303.1"/>
    </source>
</evidence>
<comment type="caution">
    <text evidence="9">The sequence shown here is derived from an EMBL/GenBank/DDBJ whole genome shotgun (WGS) entry which is preliminary data.</text>
</comment>
<keyword evidence="3 7" id="KW-1003">Cell membrane</keyword>
<dbReference type="InterPro" id="IPR012826">
    <property type="entry name" value="FliN"/>
</dbReference>
<dbReference type="SUPFAM" id="SSF101801">
    <property type="entry name" value="Surface presentation of antigens (SPOA)"/>
    <property type="match status" value="1"/>
</dbReference>
<evidence type="ECO:0000259" key="8">
    <source>
        <dbReference type="Pfam" id="PF01052"/>
    </source>
</evidence>
<dbReference type="PANTHER" id="PTHR43484:SF1">
    <property type="entry name" value="FLAGELLAR MOTOR SWITCH PROTEIN FLIN"/>
    <property type="match status" value="1"/>
</dbReference>
<dbReference type="InterPro" id="IPR001172">
    <property type="entry name" value="FliN_T3SS_HrcQb"/>
</dbReference>
<accession>A0A2N5X1E3</accession>
<comment type="similarity">
    <text evidence="1 7">Belongs to the FliN/MopA/SpaO family.</text>
</comment>
<dbReference type="GO" id="GO:0005886">
    <property type="term" value="C:plasma membrane"/>
    <property type="evidence" value="ECO:0007669"/>
    <property type="project" value="UniProtKB-SubCell"/>
</dbReference>
<dbReference type="InterPro" id="IPR001543">
    <property type="entry name" value="FliN-like_C"/>
</dbReference>
<dbReference type="OrthoDB" id="9773459at2"/>
<evidence type="ECO:0000256" key="3">
    <source>
        <dbReference type="ARBA" id="ARBA00022475"/>
    </source>
</evidence>
<gene>
    <name evidence="9" type="primary">fliN</name>
    <name evidence="9" type="ORF">C0039_12970</name>
</gene>
<evidence type="ECO:0000256" key="4">
    <source>
        <dbReference type="ARBA" id="ARBA00022500"/>
    </source>
</evidence>
<dbReference type="AlphaFoldDB" id="A0A2N5X1E3"/>